<keyword evidence="6" id="KW-1185">Reference proteome</keyword>
<dbReference type="Gene3D" id="3.40.1190.20">
    <property type="match status" value="1"/>
</dbReference>
<dbReference type="AlphaFoldDB" id="A0A1M6GKI1"/>
<protein>
    <submittedName>
        <fullName evidence="5">Sugar or nucleoside kinase, ribokinase family</fullName>
    </submittedName>
</protein>
<dbReference type="RefSeq" id="WP_073049202.1">
    <property type="nucleotide sequence ID" value="NZ_FQZL01000011.1"/>
</dbReference>
<evidence type="ECO:0000313" key="5">
    <source>
        <dbReference type="EMBL" id="SHJ10449.1"/>
    </source>
</evidence>
<evidence type="ECO:0000256" key="2">
    <source>
        <dbReference type="ARBA" id="ARBA00022679"/>
    </source>
</evidence>
<evidence type="ECO:0000259" key="4">
    <source>
        <dbReference type="Pfam" id="PF00294"/>
    </source>
</evidence>
<dbReference type="STRING" id="1121476.SAMN02745751_01747"/>
<evidence type="ECO:0000256" key="1">
    <source>
        <dbReference type="ARBA" id="ARBA00010688"/>
    </source>
</evidence>
<dbReference type="PANTHER" id="PTHR43085:SF41">
    <property type="entry name" value="FRUCTOSELYSINE 6-KINASE"/>
    <property type="match status" value="1"/>
</dbReference>
<dbReference type="GO" id="GO:0016301">
    <property type="term" value="F:kinase activity"/>
    <property type="evidence" value="ECO:0007669"/>
    <property type="project" value="UniProtKB-KW"/>
</dbReference>
<evidence type="ECO:0000313" key="6">
    <source>
        <dbReference type="Proteomes" id="UP000184052"/>
    </source>
</evidence>
<dbReference type="OrthoDB" id="9813569at2"/>
<reference evidence="5 6" key="1">
    <citation type="submission" date="2016-11" db="EMBL/GenBank/DDBJ databases">
        <authorList>
            <person name="Jaros S."/>
            <person name="Januszkiewicz K."/>
            <person name="Wedrychowicz H."/>
        </authorList>
    </citation>
    <scope>NUCLEOTIDE SEQUENCE [LARGE SCALE GENOMIC DNA]</scope>
    <source>
        <strain evidence="5 6">DSM 17477</strain>
    </source>
</reference>
<comment type="similarity">
    <text evidence="1">Belongs to the carbohydrate kinase PfkB family.</text>
</comment>
<dbReference type="Proteomes" id="UP000184052">
    <property type="component" value="Unassembled WGS sequence"/>
</dbReference>
<sequence length="300" mass="33650">MIKALGIGDNVCDVYLDTNIMYPGGQALNFSVYAKQLGADSEYLGVFGQDAIAEYIQKILDEKVIGRSRCRSYEGENGFARVKIIDGDRVFKGSNKGGVLQDHFLELDEDDIEYIKKFNVVHTTNNAFFDSQLKKISGLGPFISYDFSVRWNEEDRIKRVCPYIDFAFLSCSDMSDEEAEVICRNLYNEGCKVITATRGSSEAIIYDGKKFYRQKPDYVEPVDTMGAGDSFATCMLVKIVEKIDENGMDKWNDSDEYREDVISSALQEAASFASKTCMVNGAFGCGIEVPESVQERVLEE</sequence>
<accession>A0A1M6GKI1</accession>
<dbReference type="InterPro" id="IPR011611">
    <property type="entry name" value="PfkB_dom"/>
</dbReference>
<keyword evidence="2" id="KW-0808">Transferase</keyword>
<dbReference type="PANTHER" id="PTHR43085">
    <property type="entry name" value="HEXOKINASE FAMILY MEMBER"/>
    <property type="match status" value="1"/>
</dbReference>
<organism evidence="5 6">
    <name type="scientific">Dethiosulfatibacter aminovorans DSM 17477</name>
    <dbReference type="NCBI Taxonomy" id="1121476"/>
    <lineage>
        <taxon>Bacteria</taxon>
        <taxon>Bacillati</taxon>
        <taxon>Bacillota</taxon>
        <taxon>Tissierellia</taxon>
        <taxon>Dethiosulfatibacter</taxon>
    </lineage>
</organism>
<proteinExistence type="inferred from homology"/>
<dbReference type="Pfam" id="PF00294">
    <property type="entry name" value="PfkB"/>
    <property type="match status" value="1"/>
</dbReference>
<evidence type="ECO:0000256" key="3">
    <source>
        <dbReference type="ARBA" id="ARBA00022777"/>
    </source>
</evidence>
<dbReference type="EMBL" id="FQZL01000011">
    <property type="protein sequence ID" value="SHJ10449.1"/>
    <property type="molecule type" value="Genomic_DNA"/>
</dbReference>
<feature type="domain" description="Carbohydrate kinase PfkB" evidence="4">
    <location>
        <begin position="20"/>
        <end position="241"/>
    </location>
</feature>
<keyword evidence="3 5" id="KW-0418">Kinase</keyword>
<dbReference type="SUPFAM" id="SSF53613">
    <property type="entry name" value="Ribokinase-like"/>
    <property type="match status" value="1"/>
</dbReference>
<gene>
    <name evidence="5" type="ORF">SAMN02745751_01747</name>
</gene>
<dbReference type="InterPro" id="IPR050306">
    <property type="entry name" value="PfkB_Carbo_kinase"/>
</dbReference>
<name>A0A1M6GKI1_9FIRM</name>
<dbReference type="InterPro" id="IPR029056">
    <property type="entry name" value="Ribokinase-like"/>
</dbReference>